<organism evidence="7 8">
    <name type="scientific">Callipepla squamata</name>
    <name type="common">Scaled quail</name>
    <dbReference type="NCBI Taxonomy" id="9009"/>
    <lineage>
        <taxon>Eukaryota</taxon>
        <taxon>Metazoa</taxon>
        <taxon>Chordata</taxon>
        <taxon>Craniata</taxon>
        <taxon>Vertebrata</taxon>
        <taxon>Euteleostomi</taxon>
        <taxon>Archelosauria</taxon>
        <taxon>Archosauria</taxon>
        <taxon>Dinosauria</taxon>
        <taxon>Saurischia</taxon>
        <taxon>Theropoda</taxon>
        <taxon>Coelurosauria</taxon>
        <taxon>Aves</taxon>
        <taxon>Neognathae</taxon>
        <taxon>Galloanserae</taxon>
        <taxon>Galliformes</taxon>
        <taxon>Odontophoridae</taxon>
        <taxon>Callipepla</taxon>
    </lineage>
</organism>
<feature type="transmembrane region" description="Helical" evidence="6">
    <location>
        <begin position="100"/>
        <end position="124"/>
    </location>
</feature>
<evidence type="ECO:0008006" key="9">
    <source>
        <dbReference type="Google" id="ProtNLM"/>
    </source>
</evidence>
<evidence type="ECO:0000313" key="7">
    <source>
        <dbReference type="EMBL" id="OXB59567.1"/>
    </source>
</evidence>
<dbReference type="OrthoDB" id="9906841at2759"/>
<dbReference type="Pfam" id="PF04505">
    <property type="entry name" value="CD225"/>
    <property type="match status" value="1"/>
</dbReference>
<dbReference type="STRING" id="9009.A0A226MW67"/>
<evidence type="ECO:0000256" key="4">
    <source>
        <dbReference type="ARBA" id="ARBA00022989"/>
    </source>
</evidence>
<dbReference type="AlphaFoldDB" id="A0A226MW67"/>
<dbReference type="InterPro" id="IPR051517">
    <property type="entry name" value="IFITM_antiviral_protein"/>
</dbReference>
<evidence type="ECO:0000256" key="1">
    <source>
        <dbReference type="ARBA" id="ARBA00004370"/>
    </source>
</evidence>
<sequence>MDRVRTSGPALPPYEPLMEGMDVEGKTRSTVVTVETPLVPPPRDHLAWSLCTTLYANVCCLGFLALVFSVKSRDRKVLGDYSGALSYGSTAKYLNITAHLINVFLIILIIALIASGTIVLANIFNHQQLPPPGFIGPT</sequence>
<dbReference type="PANTHER" id="PTHR13999">
    <property type="entry name" value="INTERFERON INDUCIBLE TRANSMEMBRANE PROTEIN"/>
    <property type="match status" value="1"/>
</dbReference>
<comment type="similarity">
    <text evidence="2">Belongs to the CD225/Dispanin family.</text>
</comment>
<keyword evidence="4 6" id="KW-1133">Transmembrane helix</keyword>
<proteinExistence type="inferred from homology"/>
<feature type="transmembrane region" description="Helical" evidence="6">
    <location>
        <begin position="46"/>
        <end position="68"/>
    </location>
</feature>
<comment type="caution">
    <text evidence="7">The sequence shown here is derived from an EMBL/GenBank/DDBJ whole genome shotgun (WGS) entry which is preliminary data.</text>
</comment>
<keyword evidence="3 6" id="KW-0812">Transmembrane</keyword>
<name>A0A226MW67_CALSU</name>
<keyword evidence="5 6" id="KW-0472">Membrane</keyword>
<evidence type="ECO:0000256" key="6">
    <source>
        <dbReference type="SAM" id="Phobius"/>
    </source>
</evidence>
<keyword evidence="8" id="KW-1185">Reference proteome</keyword>
<protein>
    <recommendedName>
        <fullName evidence="9">Interferon-induced transmembrane protein 3</fullName>
    </recommendedName>
</protein>
<gene>
    <name evidence="7" type="ORF">ASZ78_010081</name>
</gene>
<comment type="subcellular location">
    <subcellularLocation>
        <location evidence="1">Membrane</location>
    </subcellularLocation>
</comment>
<dbReference type="PANTHER" id="PTHR13999:SF10">
    <property type="entry name" value="INTERFERON-INDUCED TRANSMEMBRANE PROTEIN 5"/>
    <property type="match status" value="1"/>
</dbReference>
<accession>A0A226MW67</accession>
<dbReference type="InterPro" id="IPR007593">
    <property type="entry name" value="CD225/Dispanin_fam"/>
</dbReference>
<evidence type="ECO:0000256" key="5">
    <source>
        <dbReference type="ARBA" id="ARBA00023136"/>
    </source>
</evidence>
<evidence type="ECO:0000313" key="8">
    <source>
        <dbReference type="Proteomes" id="UP000198323"/>
    </source>
</evidence>
<dbReference type="EMBL" id="MCFN01000382">
    <property type="protein sequence ID" value="OXB59567.1"/>
    <property type="molecule type" value="Genomic_DNA"/>
</dbReference>
<dbReference type="GO" id="GO:0005886">
    <property type="term" value="C:plasma membrane"/>
    <property type="evidence" value="ECO:0007669"/>
    <property type="project" value="TreeGrafter"/>
</dbReference>
<reference evidence="7 8" key="1">
    <citation type="submission" date="2016-07" db="EMBL/GenBank/DDBJ databases">
        <title>Disparate Historic Effective Population Sizes Predicted by Modern Levels of Genome Diversity for the Scaled Quail (Callipepla squamata) and the Northern Bobwhite (Colinus virginianus): Inferences from First and Second Generation Draft Genome Assemblies for Sympatric New World Quail.</title>
        <authorList>
            <person name="Oldeschulte D.L."/>
            <person name="Halley Y.A."/>
            <person name="Bhattarai E.K."/>
            <person name="Brashear W.A."/>
            <person name="Hill J."/>
            <person name="Metz R.P."/>
            <person name="Johnson C.D."/>
            <person name="Rollins D."/>
            <person name="Peterson M.J."/>
            <person name="Bickhart D.M."/>
            <person name="Decker J.E."/>
            <person name="Seabury C.M."/>
        </authorList>
    </citation>
    <scope>NUCLEOTIDE SEQUENCE [LARGE SCALE GENOMIC DNA]</scope>
    <source>
        <strain evidence="7 8">Texas</strain>
        <tissue evidence="7">Leg muscle</tissue>
    </source>
</reference>
<evidence type="ECO:0000256" key="3">
    <source>
        <dbReference type="ARBA" id="ARBA00022692"/>
    </source>
</evidence>
<dbReference type="Proteomes" id="UP000198323">
    <property type="component" value="Unassembled WGS sequence"/>
</dbReference>
<evidence type="ECO:0000256" key="2">
    <source>
        <dbReference type="ARBA" id="ARBA00006843"/>
    </source>
</evidence>